<comment type="caution">
    <text evidence="1">The sequence shown here is derived from an EMBL/GenBank/DDBJ whole genome shotgun (WGS) entry which is preliminary data.</text>
</comment>
<reference evidence="1" key="1">
    <citation type="submission" date="2022-04" db="EMBL/GenBank/DDBJ databases">
        <title>Jade perch genome.</title>
        <authorList>
            <person name="Chao B."/>
        </authorList>
    </citation>
    <scope>NUCLEOTIDE SEQUENCE</scope>
    <source>
        <strain evidence="1">CB-2022</strain>
    </source>
</reference>
<dbReference type="EMBL" id="CM041549">
    <property type="protein sequence ID" value="KAI3357575.1"/>
    <property type="molecule type" value="Genomic_DNA"/>
</dbReference>
<evidence type="ECO:0000313" key="2">
    <source>
        <dbReference type="Proteomes" id="UP000831701"/>
    </source>
</evidence>
<dbReference type="Proteomes" id="UP000831701">
    <property type="component" value="Chromosome 19"/>
</dbReference>
<name>A0ACB8VPH4_9TELE</name>
<accession>A0ACB8VPH4</accession>
<keyword evidence="2" id="KW-1185">Reference proteome</keyword>
<sequence>MGLTGERGAQAERKAATQHHCQITVDSFARKHHSPRQRMKEDRNRDKVGKKDRVCRRRHKVSVFMCSGEFSSVSPVPMATVRRPALTPEGWRGTEVRLSFSTAETDNSQRLLDNNSAQHLKLRDRQRFFEEVYQHDVDNYLPSSHLQIDCRKPPMGSISSMEVNVDVLEQMDLMDISDQEALDVFLNSGSGADEGALASPLPEAEDEEEDEEDEDAEVVYRERAPLKRQNEVRRGSKTRISSMSSGSSDTSGAGADTPVIQSDDEEVHADTLLLTSVPHTRDEETEEEDEEERCLASKSS</sequence>
<protein>
    <submittedName>
        <fullName evidence="1">Uncharacterized protein</fullName>
    </submittedName>
</protein>
<organism evidence="1 2">
    <name type="scientific">Scortum barcoo</name>
    <name type="common">barcoo grunter</name>
    <dbReference type="NCBI Taxonomy" id="214431"/>
    <lineage>
        <taxon>Eukaryota</taxon>
        <taxon>Metazoa</taxon>
        <taxon>Chordata</taxon>
        <taxon>Craniata</taxon>
        <taxon>Vertebrata</taxon>
        <taxon>Euteleostomi</taxon>
        <taxon>Actinopterygii</taxon>
        <taxon>Neopterygii</taxon>
        <taxon>Teleostei</taxon>
        <taxon>Neoteleostei</taxon>
        <taxon>Acanthomorphata</taxon>
        <taxon>Eupercaria</taxon>
        <taxon>Centrarchiformes</taxon>
        <taxon>Terapontoidei</taxon>
        <taxon>Terapontidae</taxon>
        <taxon>Scortum</taxon>
    </lineage>
</organism>
<proteinExistence type="predicted"/>
<gene>
    <name evidence="1" type="ORF">L3Q82_015978</name>
</gene>
<evidence type="ECO:0000313" key="1">
    <source>
        <dbReference type="EMBL" id="KAI3357575.1"/>
    </source>
</evidence>